<dbReference type="OrthoDB" id="67059at2759"/>
<dbReference type="GO" id="GO:0051298">
    <property type="term" value="P:centrosome duplication"/>
    <property type="evidence" value="ECO:0007669"/>
    <property type="project" value="InterPro"/>
</dbReference>
<dbReference type="InterPro" id="IPR054090">
    <property type="entry name" value="Cep192_Spd-2-like_dom"/>
</dbReference>
<feature type="domain" description="Cep192-like" evidence="2">
    <location>
        <begin position="189"/>
        <end position="288"/>
    </location>
</feature>
<dbReference type="Pfam" id="PF22073">
    <property type="entry name" value="Cep192_D4"/>
    <property type="match status" value="1"/>
</dbReference>
<reference evidence="3 4" key="1">
    <citation type="submission" date="2019-07" db="EMBL/GenBank/DDBJ databases">
        <title>Draft genome assembly of a fouling barnacle, Amphibalanus amphitrite (Darwin, 1854): The first reference genome for Thecostraca.</title>
        <authorList>
            <person name="Kim W."/>
        </authorList>
    </citation>
    <scope>NUCLEOTIDE SEQUENCE [LARGE SCALE GENOMIC DNA]</scope>
    <source>
        <strain evidence="3">SNU_AA5</strain>
        <tissue evidence="3">Soma without cirri and trophi</tissue>
    </source>
</reference>
<feature type="domain" description="Cep192/Spd-2-like" evidence="1">
    <location>
        <begin position="65"/>
        <end position="172"/>
    </location>
</feature>
<organism evidence="3 4">
    <name type="scientific">Amphibalanus amphitrite</name>
    <name type="common">Striped barnacle</name>
    <name type="synonym">Balanus amphitrite</name>
    <dbReference type="NCBI Taxonomy" id="1232801"/>
    <lineage>
        <taxon>Eukaryota</taxon>
        <taxon>Metazoa</taxon>
        <taxon>Ecdysozoa</taxon>
        <taxon>Arthropoda</taxon>
        <taxon>Crustacea</taxon>
        <taxon>Multicrustacea</taxon>
        <taxon>Cirripedia</taxon>
        <taxon>Thoracica</taxon>
        <taxon>Thoracicalcarea</taxon>
        <taxon>Balanomorpha</taxon>
        <taxon>Balanoidea</taxon>
        <taxon>Balanidae</taxon>
        <taxon>Amphibalaninae</taxon>
        <taxon>Amphibalanus</taxon>
    </lineage>
</organism>
<protein>
    <submittedName>
        <fullName evidence="3">Centrosomal protein</fullName>
    </submittedName>
</protein>
<dbReference type="GO" id="GO:0090307">
    <property type="term" value="P:mitotic spindle assembly"/>
    <property type="evidence" value="ECO:0007669"/>
    <property type="project" value="TreeGrafter"/>
</dbReference>
<dbReference type="GO" id="GO:0090222">
    <property type="term" value="P:centrosome-templated microtubule nucleation"/>
    <property type="evidence" value="ECO:0007669"/>
    <property type="project" value="InterPro"/>
</dbReference>
<dbReference type="InterPro" id="IPR054091">
    <property type="entry name" value="Cep192-like_D5"/>
</dbReference>
<dbReference type="GO" id="GO:0005737">
    <property type="term" value="C:cytoplasm"/>
    <property type="evidence" value="ECO:0007669"/>
    <property type="project" value="TreeGrafter"/>
</dbReference>
<dbReference type="GO" id="GO:0071539">
    <property type="term" value="P:protein localization to centrosome"/>
    <property type="evidence" value="ECO:0007669"/>
    <property type="project" value="InterPro"/>
</dbReference>
<dbReference type="PANTHER" id="PTHR16029:SF11">
    <property type="entry name" value="CENTROSOMAL PROTEIN OF 192 KDA"/>
    <property type="match status" value="1"/>
</dbReference>
<proteinExistence type="predicted"/>
<evidence type="ECO:0000313" key="3">
    <source>
        <dbReference type="EMBL" id="KAF0305816.1"/>
    </source>
</evidence>
<evidence type="ECO:0000259" key="1">
    <source>
        <dbReference type="Pfam" id="PF22073"/>
    </source>
</evidence>
<dbReference type="InterPro" id="IPR039103">
    <property type="entry name" value="Spd-2/CEP192"/>
</dbReference>
<keyword evidence="4" id="KW-1185">Reference proteome</keyword>
<dbReference type="PANTHER" id="PTHR16029">
    <property type="entry name" value="CENTROSOMAL PROTEIN OF 192 KDA"/>
    <property type="match status" value="1"/>
</dbReference>
<evidence type="ECO:0000313" key="4">
    <source>
        <dbReference type="Proteomes" id="UP000440578"/>
    </source>
</evidence>
<comment type="caution">
    <text evidence="3">The sequence shown here is derived from an EMBL/GenBank/DDBJ whole genome shotgun (WGS) entry which is preliminary data.</text>
</comment>
<dbReference type="GO" id="GO:0000242">
    <property type="term" value="C:pericentriolar material"/>
    <property type="evidence" value="ECO:0007669"/>
    <property type="project" value="TreeGrafter"/>
</dbReference>
<dbReference type="GO" id="GO:0005814">
    <property type="term" value="C:centriole"/>
    <property type="evidence" value="ECO:0007669"/>
    <property type="project" value="TreeGrafter"/>
</dbReference>
<dbReference type="GO" id="GO:0019901">
    <property type="term" value="F:protein kinase binding"/>
    <property type="evidence" value="ECO:0007669"/>
    <property type="project" value="TreeGrafter"/>
</dbReference>
<dbReference type="Proteomes" id="UP000440578">
    <property type="component" value="Unassembled WGS sequence"/>
</dbReference>
<evidence type="ECO:0000259" key="2">
    <source>
        <dbReference type="Pfam" id="PF22074"/>
    </source>
</evidence>
<accession>A0A6A4WEM6</accession>
<name>A0A6A4WEM6_AMPAM</name>
<dbReference type="EMBL" id="VIIS01000719">
    <property type="protein sequence ID" value="KAF0305816.1"/>
    <property type="molecule type" value="Genomic_DNA"/>
</dbReference>
<sequence length="315" mass="33139">MAESGELCSQLSDLAELSELPELRSVAELSPVSDLFPDAELCVAELSPMAHLPSADLEAAIELDMLETTRGPLLWTGTAVGGGDSRPLSLRNNSDSETLSIALEIADGSVFQFQGDQPGRTLELTLPPATERRVPVLFAPPAADCYRDSVLVRKAAQPTGLAAVIPLCGYGGAANIQVCLNTRQPTAGLTLLLNMTAPDGSLLAGLMVANRGPRAAYVRLFVCTDTTCRERVPDGAATALPARCVVAAGETQQLTVAVPPSQPAAATGLAVSVLCGDEVLRRELRHAWPTGAPALQRPRGFLQLTDFQVRVLTAH</sequence>
<dbReference type="Pfam" id="PF22074">
    <property type="entry name" value="Cep192_D5"/>
    <property type="match status" value="1"/>
</dbReference>
<gene>
    <name evidence="3" type="primary">CEP192_9</name>
    <name evidence="3" type="ORF">FJT64_022618</name>
</gene>
<dbReference type="AlphaFoldDB" id="A0A6A4WEM6"/>